<dbReference type="SUPFAM" id="SSF52172">
    <property type="entry name" value="CheY-like"/>
    <property type="match status" value="2"/>
</dbReference>
<evidence type="ECO:0000259" key="1">
    <source>
        <dbReference type="PROSITE" id="PS50110"/>
    </source>
</evidence>
<dbReference type="PROSITE" id="PS50110">
    <property type="entry name" value="RESPONSE_REGULATORY"/>
    <property type="match status" value="2"/>
</dbReference>
<accession>A0A3B0XPG3</accession>
<sequence>MQEKSLNELYVLMVEPSKSQAKFIHRELKEAGITHFDIAIDGESALETMSQFIPDLVISAMHFPDMTATELVYKMRENEDLKDIAFMLISSETGFDYIDPIKQAGVTGILPKPFKSEQLKRGLYNTLDILNPDALDLGEFNAEDLNVLIVDDSTMARNHIKRVLKGLGIEKITEADDGANAVPLLDNHFFDFVVTDYNMPQMDGKALLSHIRKNSNQQSIPVLMVTSEGNQGNLAAVEQAGVSGICDKPFE</sequence>
<dbReference type="InterPro" id="IPR001789">
    <property type="entry name" value="Sig_transdc_resp-reg_receiver"/>
</dbReference>
<keyword evidence="2" id="KW-0966">Cell projection</keyword>
<dbReference type="Pfam" id="PF00072">
    <property type="entry name" value="Response_reg"/>
    <property type="match status" value="2"/>
</dbReference>
<dbReference type="PANTHER" id="PTHR43228">
    <property type="entry name" value="TWO-COMPONENT RESPONSE REGULATOR"/>
    <property type="match status" value="1"/>
</dbReference>
<keyword evidence="2" id="KW-0282">Flagellum</keyword>
<feature type="domain" description="Response regulatory" evidence="1">
    <location>
        <begin position="146"/>
        <end position="251"/>
    </location>
</feature>
<feature type="domain" description="Response regulatory" evidence="1">
    <location>
        <begin position="10"/>
        <end position="127"/>
    </location>
</feature>
<evidence type="ECO:0000313" key="2">
    <source>
        <dbReference type="EMBL" id="VAW65062.1"/>
    </source>
</evidence>
<gene>
    <name evidence="2" type="ORF">MNBD_GAMMA08-875</name>
</gene>
<keyword evidence="2" id="KW-0675">Receptor</keyword>
<dbReference type="AlphaFoldDB" id="A0A3B0XPG3"/>
<reference evidence="2" key="1">
    <citation type="submission" date="2018-06" db="EMBL/GenBank/DDBJ databases">
        <authorList>
            <person name="Zhirakovskaya E."/>
        </authorList>
    </citation>
    <scope>NUCLEOTIDE SEQUENCE</scope>
</reference>
<feature type="non-terminal residue" evidence="2">
    <location>
        <position position="251"/>
    </location>
</feature>
<dbReference type="PANTHER" id="PTHR43228:SF1">
    <property type="entry name" value="TWO-COMPONENT RESPONSE REGULATOR ARR22"/>
    <property type="match status" value="1"/>
</dbReference>
<dbReference type="InterPro" id="IPR052048">
    <property type="entry name" value="ST_Response_Regulator"/>
</dbReference>
<dbReference type="GO" id="GO:0000160">
    <property type="term" value="P:phosphorelay signal transduction system"/>
    <property type="evidence" value="ECO:0007669"/>
    <property type="project" value="InterPro"/>
</dbReference>
<dbReference type="SMART" id="SM00448">
    <property type="entry name" value="REC"/>
    <property type="match status" value="2"/>
</dbReference>
<protein>
    <submittedName>
        <fullName evidence="2">Chemotaxis regulator - transmits chemoreceptor signals to flagellar motor components CheY</fullName>
    </submittedName>
</protein>
<name>A0A3B0XPG3_9ZZZZ</name>
<organism evidence="2">
    <name type="scientific">hydrothermal vent metagenome</name>
    <dbReference type="NCBI Taxonomy" id="652676"/>
    <lineage>
        <taxon>unclassified sequences</taxon>
        <taxon>metagenomes</taxon>
        <taxon>ecological metagenomes</taxon>
    </lineage>
</organism>
<dbReference type="InterPro" id="IPR011006">
    <property type="entry name" value="CheY-like_superfamily"/>
</dbReference>
<proteinExistence type="predicted"/>
<keyword evidence="2" id="KW-0969">Cilium</keyword>
<dbReference type="Gene3D" id="3.40.50.2300">
    <property type="match status" value="2"/>
</dbReference>
<dbReference type="EMBL" id="UOFH01000306">
    <property type="protein sequence ID" value="VAW65062.1"/>
    <property type="molecule type" value="Genomic_DNA"/>
</dbReference>